<dbReference type="EMBL" id="JBIMZQ010000035">
    <property type="protein sequence ID" value="KAL3661599.1"/>
    <property type="molecule type" value="Genomic_DNA"/>
</dbReference>
<accession>A0ABD3F7W6</accession>
<keyword evidence="3" id="KW-1185">Reference proteome</keyword>
<dbReference type="Proteomes" id="UP001632037">
    <property type="component" value="Unassembled WGS sequence"/>
</dbReference>
<feature type="region of interest" description="Disordered" evidence="1">
    <location>
        <begin position="31"/>
        <end position="69"/>
    </location>
</feature>
<comment type="caution">
    <text evidence="2">The sequence shown here is derived from an EMBL/GenBank/DDBJ whole genome shotgun (WGS) entry which is preliminary data.</text>
</comment>
<dbReference type="AlphaFoldDB" id="A0ABD3F7W6"/>
<reference evidence="2 3" key="1">
    <citation type="submission" date="2024-09" db="EMBL/GenBank/DDBJ databases">
        <title>Genome sequencing and assembly of Phytophthora oleae, isolate VK10A, causative agent of rot of olive drupes.</title>
        <authorList>
            <person name="Conti Taguali S."/>
            <person name="Riolo M."/>
            <person name="La Spada F."/>
            <person name="Cacciola S.O."/>
            <person name="Dionisio G."/>
        </authorList>
    </citation>
    <scope>NUCLEOTIDE SEQUENCE [LARGE SCALE GENOMIC DNA]</scope>
    <source>
        <strain evidence="2 3">VK10A</strain>
    </source>
</reference>
<evidence type="ECO:0000313" key="3">
    <source>
        <dbReference type="Proteomes" id="UP001632037"/>
    </source>
</evidence>
<evidence type="ECO:0000256" key="1">
    <source>
        <dbReference type="SAM" id="MobiDB-lite"/>
    </source>
</evidence>
<evidence type="ECO:0000313" key="2">
    <source>
        <dbReference type="EMBL" id="KAL3661599.1"/>
    </source>
</evidence>
<organism evidence="2 3">
    <name type="scientific">Phytophthora oleae</name>
    <dbReference type="NCBI Taxonomy" id="2107226"/>
    <lineage>
        <taxon>Eukaryota</taxon>
        <taxon>Sar</taxon>
        <taxon>Stramenopiles</taxon>
        <taxon>Oomycota</taxon>
        <taxon>Peronosporomycetes</taxon>
        <taxon>Peronosporales</taxon>
        <taxon>Peronosporaceae</taxon>
        <taxon>Phytophthora</taxon>
    </lineage>
</organism>
<proteinExistence type="predicted"/>
<gene>
    <name evidence="2" type="ORF">V7S43_013359</name>
</gene>
<feature type="compositionally biased region" description="Polar residues" evidence="1">
    <location>
        <begin position="39"/>
        <end position="52"/>
    </location>
</feature>
<protein>
    <submittedName>
        <fullName evidence="2">Uncharacterized protein</fullName>
    </submittedName>
</protein>
<sequence length="216" mass="24037">MTAADSEQIPVAKLISSNGAEWSAKAIRRRLRVAEPPRQETNSTSSSLNGVESSEKAPSATPVPASAEERGIKLPSSITKVLKSKKIPKPIVQLLTGNKHEKLQLKFRALILKSLPPEKAAELIFLKMPTKVPKPLSTTLPKGIKGFDFTIPGVSNAIIRLKMEIWFYYRYPPSYAFKQLGLVGKGSGAVLHKQENYKYFKSYFAAWLESQKHLIF</sequence>
<name>A0ABD3F7W6_9STRA</name>